<evidence type="ECO:0000313" key="1">
    <source>
        <dbReference type="EMBL" id="ORY84536.1"/>
    </source>
</evidence>
<dbReference type="AlphaFoldDB" id="A0A1Y2FMT3"/>
<sequence length="132" mass="16013">MNKNIESENSHNSYFSKQRQFKSLVKNIQKDIISKEYEKQGYSFKSYVRRTWNISQIQTYRYLISAKVLDQLEEFEILPCCENLCRFLYNCTETPEQIKLLWRTVINNMGSNPESINVSYVRQIWNEFFQKR</sequence>
<organism evidence="1 2">
    <name type="scientific">Neocallimastix californiae</name>
    <dbReference type="NCBI Taxonomy" id="1754190"/>
    <lineage>
        <taxon>Eukaryota</taxon>
        <taxon>Fungi</taxon>
        <taxon>Fungi incertae sedis</taxon>
        <taxon>Chytridiomycota</taxon>
        <taxon>Chytridiomycota incertae sedis</taxon>
        <taxon>Neocallimastigomycetes</taxon>
        <taxon>Neocallimastigales</taxon>
        <taxon>Neocallimastigaceae</taxon>
        <taxon>Neocallimastix</taxon>
    </lineage>
</organism>
<accession>A0A1Y2FMT3</accession>
<protein>
    <submittedName>
        <fullName evidence="1">Uncharacterized protein</fullName>
    </submittedName>
</protein>
<evidence type="ECO:0000313" key="2">
    <source>
        <dbReference type="Proteomes" id="UP000193920"/>
    </source>
</evidence>
<name>A0A1Y2FMT3_9FUNG</name>
<proteinExistence type="predicted"/>
<gene>
    <name evidence="1" type="ORF">LY90DRAFT_220823</name>
</gene>
<dbReference type="STRING" id="1754190.A0A1Y2FMT3"/>
<keyword evidence="2" id="KW-1185">Reference proteome</keyword>
<comment type="caution">
    <text evidence="1">The sequence shown here is derived from an EMBL/GenBank/DDBJ whole genome shotgun (WGS) entry which is preliminary data.</text>
</comment>
<dbReference type="EMBL" id="MCOG01000005">
    <property type="protein sequence ID" value="ORY84536.1"/>
    <property type="molecule type" value="Genomic_DNA"/>
</dbReference>
<dbReference type="OrthoDB" id="5595153at2759"/>
<reference evidence="1 2" key="1">
    <citation type="submission" date="2016-08" db="EMBL/GenBank/DDBJ databases">
        <title>A Parts List for Fungal Cellulosomes Revealed by Comparative Genomics.</title>
        <authorList>
            <consortium name="DOE Joint Genome Institute"/>
            <person name="Haitjema C.H."/>
            <person name="Gilmore S.P."/>
            <person name="Henske J.K."/>
            <person name="Solomon K.V."/>
            <person name="De Groot R."/>
            <person name="Kuo A."/>
            <person name="Mondo S.J."/>
            <person name="Salamov A.A."/>
            <person name="Labutti K."/>
            <person name="Zhao Z."/>
            <person name="Chiniquy J."/>
            <person name="Barry K."/>
            <person name="Brewer H.M."/>
            <person name="Purvine S.O."/>
            <person name="Wright A.T."/>
            <person name="Boxma B."/>
            <person name="Van Alen T."/>
            <person name="Hackstein J.H."/>
            <person name="Baker S.E."/>
            <person name="Grigoriev I.V."/>
            <person name="O'Malley M.A."/>
        </authorList>
    </citation>
    <scope>NUCLEOTIDE SEQUENCE [LARGE SCALE GENOMIC DNA]</scope>
    <source>
        <strain evidence="1 2">G1</strain>
    </source>
</reference>
<dbReference type="Proteomes" id="UP000193920">
    <property type="component" value="Unassembled WGS sequence"/>
</dbReference>